<evidence type="ECO:0000256" key="3">
    <source>
        <dbReference type="ARBA" id="ARBA00022729"/>
    </source>
</evidence>
<feature type="domain" description="SsuA/THI5-like" evidence="5">
    <location>
        <begin position="57"/>
        <end position="274"/>
    </location>
</feature>
<accession>A0A543AN33</accession>
<organism evidence="6 7">
    <name type="scientific">Enteractinococcus coprophilus</name>
    <dbReference type="NCBI Taxonomy" id="1027633"/>
    <lineage>
        <taxon>Bacteria</taxon>
        <taxon>Bacillati</taxon>
        <taxon>Actinomycetota</taxon>
        <taxon>Actinomycetes</taxon>
        <taxon>Micrococcales</taxon>
        <taxon>Micrococcaceae</taxon>
    </lineage>
</organism>
<evidence type="ECO:0000313" key="7">
    <source>
        <dbReference type="Proteomes" id="UP000319746"/>
    </source>
</evidence>
<feature type="signal peptide" evidence="4">
    <location>
        <begin position="1"/>
        <end position="25"/>
    </location>
</feature>
<evidence type="ECO:0000256" key="2">
    <source>
        <dbReference type="ARBA" id="ARBA00010742"/>
    </source>
</evidence>
<keyword evidence="3 4" id="KW-0732">Signal</keyword>
<sequence length="333" mass="35484">MKKRGIRGSLIAAATASLLALTSCGGGDDAPTETDQEATQSGGELTEISVGVIPIVDVAPIYLGVQEGIFEEHGLDVELTLAQGGAAIIPAIQSGDFDFGFSNITSLVIGKSQGLPLQLVAPGPQTTGEAGNDFSSLLVPEDSDVESIADLEGKRVAVNTLNNINDTVLKEGMRQAGGDRDSMDLVEVAFPDMGAQLESGNVDAIMAVEPFATLAKNAGAKEIYSPYAEPIEDLMIAGYFTNTDKIESDPELVDSFVAAVKESQQYAEDNPDAAKEILSEYTEIEPEVVEQLHMPRFPQEVNRESTERIIELSDETGLINETVDINDLIYESN</sequence>
<evidence type="ECO:0000256" key="1">
    <source>
        <dbReference type="ARBA" id="ARBA00004418"/>
    </source>
</evidence>
<dbReference type="SUPFAM" id="SSF53850">
    <property type="entry name" value="Periplasmic binding protein-like II"/>
    <property type="match status" value="1"/>
</dbReference>
<protein>
    <submittedName>
        <fullName evidence="6">NitT/TauT family transport system substrate-binding protein</fullName>
    </submittedName>
</protein>
<keyword evidence="7" id="KW-1185">Reference proteome</keyword>
<name>A0A543AN33_9MICC</name>
<comment type="similarity">
    <text evidence="2">Belongs to the bacterial solute-binding protein SsuA/TauA family.</text>
</comment>
<dbReference type="PANTHER" id="PTHR30024:SF47">
    <property type="entry name" value="TAURINE-BINDING PERIPLASMIC PROTEIN"/>
    <property type="match status" value="1"/>
</dbReference>
<comment type="caution">
    <text evidence="6">The sequence shown here is derived from an EMBL/GenBank/DDBJ whole genome shotgun (WGS) entry which is preliminary data.</text>
</comment>
<dbReference type="PANTHER" id="PTHR30024">
    <property type="entry name" value="ALIPHATIC SULFONATES-BINDING PROTEIN-RELATED"/>
    <property type="match status" value="1"/>
</dbReference>
<evidence type="ECO:0000313" key="6">
    <source>
        <dbReference type="EMBL" id="TQL73994.1"/>
    </source>
</evidence>
<dbReference type="Gene3D" id="3.40.190.10">
    <property type="entry name" value="Periplasmic binding protein-like II"/>
    <property type="match status" value="2"/>
</dbReference>
<dbReference type="Proteomes" id="UP000319746">
    <property type="component" value="Unassembled WGS sequence"/>
</dbReference>
<dbReference type="AlphaFoldDB" id="A0A543AN33"/>
<dbReference type="OrthoDB" id="5174711at2"/>
<evidence type="ECO:0000259" key="5">
    <source>
        <dbReference type="Pfam" id="PF09084"/>
    </source>
</evidence>
<dbReference type="RefSeq" id="WP_141864323.1">
    <property type="nucleotide sequence ID" value="NZ_BAABAN010000017.1"/>
</dbReference>
<dbReference type="GO" id="GO:0042597">
    <property type="term" value="C:periplasmic space"/>
    <property type="evidence" value="ECO:0007669"/>
    <property type="project" value="UniProtKB-SubCell"/>
</dbReference>
<reference evidence="6 7" key="1">
    <citation type="submission" date="2019-06" db="EMBL/GenBank/DDBJ databases">
        <title>Sequencing the genomes of 1000 actinobacteria strains.</title>
        <authorList>
            <person name="Klenk H.-P."/>
        </authorList>
    </citation>
    <scope>NUCLEOTIDE SEQUENCE [LARGE SCALE GENOMIC DNA]</scope>
    <source>
        <strain evidence="6 7">DSM 24083</strain>
    </source>
</reference>
<dbReference type="Pfam" id="PF09084">
    <property type="entry name" value="NMT1"/>
    <property type="match status" value="1"/>
</dbReference>
<gene>
    <name evidence="6" type="ORF">FB556_0443</name>
</gene>
<dbReference type="PROSITE" id="PS51257">
    <property type="entry name" value="PROKAR_LIPOPROTEIN"/>
    <property type="match status" value="1"/>
</dbReference>
<dbReference type="InterPro" id="IPR015168">
    <property type="entry name" value="SsuA/THI5"/>
</dbReference>
<feature type="chain" id="PRO_5038881904" evidence="4">
    <location>
        <begin position="26"/>
        <end position="333"/>
    </location>
</feature>
<evidence type="ECO:0000256" key="4">
    <source>
        <dbReference type="SAM" id="SignalP"/>
    </source>
</evidence>
<comment type="subcellular location">
    <subcellularLocation>
        <location evidence="1">Periplasm</location>
    </subcellularLocation>
</comment>
<proteinExistence type="inferred from homology"/>
<dbReference type="EMBL" id="VFOU01000001">
    <property type="protein sequence ID" value="TQL73994.1"/>
    <property type="molecule type" value="Genomic_DNA"/>
</dbReference>